<comment type="caution">
    <text evidence="7">The sequence shown here is derived from an EMBL/GenBank/DDBJ whole genome shotgun (WGS) entry which is preliminary data.</text>
</comment>
<dbReference type="GO" id="GO:0004930">
    <property type="term" value="F:G protein-coupled receptor activity"/>
    <property type="evidence" value="ECO:0007669"/>
    <property type="project" value="InterPro"/>
</dbReference>
<dbReference type="GO" id="GO:0016020">
    <property type="term" value="C:membrane"/>
    <property type="evidence" value="ECO:0007669"/>
    <property type="project" value="UniProtKB-SubCell"/>
</dbReference>
<evidence type="ECO:0000256" key="2">
    <source>
        <dbReference type="ARBA" id="ARBA00022692"/>
    </source>
</evidence>
<keyword evidence="8" id="KW-1185">Reference proteome</keyword>
<evidence type="ECO:0000256" key="4">
    <source>
        <dbReference type="ARBA" id="ARBA00023136"/>
    </source>
</evidence>
<keyword evidence="2 5" id="KW-0812">Transmembrane</keyword>
<evidence type="ECO:0000313" key="8">
    <source>
        <dbReference type="Proteomes" id="UP000663870"/>
    </source>
</evidence>
<evidence type="ECO:0008006" key="9">
    <source>
        <dbReference type="Google" id="ProtNLM"/>
    </source>
</evidence>
<evidence type="ECO:0000313" key="7">
    <source>
        <dbReference type="EMBL" id="CAF1628387.1"/>
    </source>
</evidence>
<accession>A0A816CVW3</accession>
<evidence type="ECO:0000256" key="3">
    <source>
        <dbReference type="ARBA" id="ARBA00022989"/>
    </source>
</evidence>
<feature type="transmembrane region" description="Helical" evidence="5">
    <location>
        <begin position="197"/>
        <end position="224"/>
    </location>
</feature>
<feature type="transmembrane region" description="Helical" evidence="5">
    <location>
        <begin position="236"/>
        <end position="255"/>
    </location>
</feature>
<reference evidence="7" key="1">
    <citation type="submission" date="2021-02" db="EMBL/GenBank/DDBJ databases">
        <authorList>
            <person name="Nowell W R."/>
        </authorList>
    </citation>
    <scope>NUCLEOTIDE SEQUENCE</scope>
</reference>
<dbReference type="Proteomes" id="UP000663854">
    <property type="component" value="Unassembled WGS sequence"/>
</dbReference>
<dbReference type="SUPFAM" id="SSF81321">
    <property type="entry name" value="Family A G protein-coupled receptor-like"/>
    <property type="match status" value="1"/>
</dbReference>
<name>A0A816CVW3_9BILA</name>
<evidence type="ECO:0000256" key="5">
    <source>
        <dbReference type="SAM" id="Phobius"/>
    </source>
</evidence>
<evidence type="ECO:0000313" key="6">
    <source>
        <dbReference type="EMBL" id="CAF1414136.1"/>
    </source>
</evidence>
<evidence type="ECO:0000256" key="1">
    <source>
        <dbReference type="ARBA" id="ARBA00004370"/>
    </source>
</evidence>
<comment type="subcellular location">
    <subcellularLocation>
        <location evidence="1">Membrane</location>
    </subcellularLocation>
</comment>
<dbReference type="Pfam" id="PF00001">
    <property type="entry name" value="7tm_1"/>
    <property type="match status" value="1"/>
</dbReference>
<feature type="transmembrane region" description="Helical" evidence="5">
    <location>
        <begin position="157"/>
        <end position="176"/>
    </location>
</feature>
<sequence length="282" mass="32836">MTISLINSISDDSVQQNDASLHILSELRLSPTVSFWTADVPNILSYLRLGHVWPQTPLNCYVWWFVGTANYNTIGMLMAWASIERHILVFHHQWLNTQKKRIYIHYMPLAIIVLYAIIFFTICIFFIPCDNIFVYTQPWCLAPCFTTNNAVLLFDTLVNGVFPCFAITILNILLLIRVIKQKQRLRQQVEWHKYQRMIIQLASCSAFFLLFNLPFKCLSLAYIFGVPYGSMGKVELLTYFFSNFISVGMPFICLGSSPEIWRKLKEIMKVQYFVTRITPQIS</sequence>
<proteinExistence type="predicted"/>
<dbReference type="InterPro" id="IPR000276">
    <property type="entry name" value="GPCR_Rhodpsn"/>
</dbReference>
<keyword evidence="3 5" id="KW-1133">Transmembrane helix</keyword>
<dbReference type="Gene3D" id="1.20.1070.10">
    <property type="entry name" value="Rhodopsin 7-helix transmembrane proteins"/>
    <property type="match status" value="1"/>
</dbReference>
<organism evidence="7 8">
    <name type="scientific">Rotaria sordida</name>
    <dbReference type="NCBI Taxonomy" id="392033"/>
    <lineage>
        <taxon>Eukaryota</taxon>
        <taxon>Metazoa</taxon>
        <taxon>Spiralia</taxon>
        <taxon>Gnathifera</taxon>
        <taxon>Rotifera</taxon>
        <taxon>Eurotatoria</taxon>
        <taxon>Bdelloidea</taxon>
        <taxon>Philodinida</taxon>
        <taxon>Philodinidae</taxon>
        <taxon>Rotaria</taxon>
    </lineage>
</organism>
<dbReference type="Proteomes" id="UP000663870">
    <property type="component" value="Unassembled WGS sequence"/>
</dbReference>
<protein>
    <recommendedName>
        <fullName evidence="9">G-protein coupled receptors family 1 profile domain-containing protein</fullName>
    </recommendedName>
</protein>
<feature type="transmembrane region" description="Helical" evidence="5">
    <location>
        <begin position="61"/>
        <end position="83"/>
    </location>
</feature>
<dbReference type="AlphaFoldDB" id="A0A816CVW3"/>
<dbReference type="EMBL" id="CAJNOH010005903">
    <property type="protein sequence ID" value="CAF1414136.1"/>
    <property type="molecule type" value="Genomic_DNA"/>
</dbReference>
<keyword evidence="4 5" id="KW-0472">Membrane</keyword>
<dbReference type="EMBL" id="CAJNOL010007438">
    <property type="protein sequence ID" value="CAF1628387.1"/>
    <property type="molecule type" value="Genomic_DNA"/>
</dbReference>
<gene>
    <name evidence="7" type="ORF">JXQ802_LOCUS51468</name>
    <name evidence="6" type="ORF">PYM288_LOCUS35220</name>
</gene>
<feature type="transmembrane region" description="Helical" evidence="5">
    <location>
        <begin position="103"/>
        <end position="127"/>
    </location>
</feature>